<organism evidence="1 2">
    <name type="scientific">Spraguea lophii (strain 42_110)</name>
    <name type="common">Microsporidian parasite</name>
    <dbReference type="NCBI Taxonomy" id="1358809"/>
    <lineage>
        <taxon>Eukaryota</taxon>
        <taxon>Fungi</taxon>
        <taxon>Fungi incertae sedis</taxon>
        <taxon>Microsporidia</taxon>
        <taxon>Spragueidae</taxon>
        <taxon>Spraguea</taxon>
    </lineage>
</organism>
<sequence>KFYIKDNYLYIQSKQDLNDNSYNNGYDNSYNSNITTDNNNNNHINNTTNIDDSICSFSKENINYKIKIKNINVRDLIIFLNYLKYCNNTFVDDREYMKYVYNTNYNFYEIFKYYNVDYVGLGGVNIHGFEGRIGTNVELFYFYVLNYVLKLYLENNMMDKMYSYNFNGIIIGVLVNSKRESKYYIKYLDTYVNLSYIRNISSVQYHNVGQYDSGKIKNRNFKDVKYSYEVDCRSSMEKIILKYLNSMKIKIVFSSDHLNNILLLNTICNGLSGIKYSREEILDYFTYKYNIIIKDKKWYNKNEDKQILYQEEIKRNKQNKYIGIEYYKNNKINIVGVGISSFMEDKGLPK</sequence>
<dbReference type="AlphaFoldDB" id="S7XGB0"/>
<proteinExistence type="predicted"/>
<dbReference type="HOGENOM" id="CLU_793579_0_0_1"/>
<evidence type="ECO:0000313" key="1">
    <source>
        <dbReference type="EMBL" id="EPR78074.1"/>
    </source>
</evidence>
<evidence type="ECO:0000313" key="2">
    <source>
        <dbReference type="Proteomes" id="UP000014978"/>
    </source>
</evidence>
<dbReference type="EMBL" id="ATCN01001051">
    <property type="protein sequence ID" value="EPR78074.1"/>
    <property type="molecule type" value="Genomic_DNA"/>
</dbReference>
<dbReference type="Proteomes" id="UP000014978">
    <property type="component" value="Unassembled WGS sequence"/>
</dbReference>
<dbReference type="VEuPathDB" id="MicrosporidiaDB:SLOPH_533"/>
<feature type="non-terminal residue" evidence="1">
    <location>
        <position position="350"/>
    </location>
</feature>
<name>S7XGB0_SPRLO</name>
<accession>S7XGB0</accession>
<reference evidence="2" key="1">
    <citation type="journal article" date="2013" name="PLoS Genet.">
        <title>The genome of Spraguea lophii and the basis of host-microsporidian interactions.</title>
        <authorList>
            <person name="Campbell S.E."/>
            <person name="Williams T.A."/>
            <person name="Yousuf A."/>
            <person name="Soanes D.M."/>
            <person name="Paszkiewicz K.H."/>
            <person name="Williams B.A.P."/>
        </authorList>
    </citation>
    <scope>NUCLEOTIDE SEQUENCE [LARGE SCALE GENOMIC DNA]</scope>
    <source>
        <strain evidence="2">42_110</strain>
    </source>
</reference>
<keyword evidence="2" id="KW-1185">Reference proteome</keyword>
<protein>
    <submittedName>
        <fullName evidence="1">Uncharacterized protein</fullName>
    </submittedName>
</protein>
<dbReference type="InParanoid" id="S7XGB0"/>
<feature type="non-terminal residue" evidence="1">
    <location>
        <position position="1"/>
    </location>
</feature>
<comment type="caution">
    <text evidence="1">The sequence shown here is derived from an EMBL/GenBank/DDBJ whole genome shotgun (WGS) entry which is preliminary data.</text>
</comment>
<gene>
    <name evidence="1" type="ORF">SLOPH_533</name>
</gene>